<dbReference type="Gene3D" id="3.80.10.10">
    <property type="entry name" value="Ribonuclease Inhibitor"/>
    <property type="match status" value="1"/>
</dbReference>
<evidence type="ECO:0000256" key="5">
    <source>
        <dbReference type="SAM" id="MobiDB-lite"/>
    </source>
</evidence>
<dbReference type="InterPro" id="IPR001611">
    <property type="entry name" value="Leu-rich_rpt"/>
</dbReference>
<keyword evidence="4" id="KW-0175">Coiled coil</keyword>
<dbReference type="Proteomes" id="UP001652620">
    <property type="component" value="Chromosome 3"/>
</dbReference>
<keyword evidence="7" id="KW-1185">Reference proteome</keyword>
<feature type="compositionally biased region" description="Acidic residues" evidence="5">
    <location>
        <begin position="337"/>
        <end position="372"/>
    </location>
</feature>
<dbReference type="GeneID" id="105222889"/>
<evidence type="ECO:0000256" key="2">
    <source>
        <dbReference type="ARBA" id="ARBA00022737"/>
    </source>
</evidence>
<gene>
    <name evidence="8" type="primary">LOC105222889</name>
</gene>
<evidence type="ECO:0000313" key="8">
    <source>
        <dbReference type="RefSeq" id="XP_049309483.1"/>
    </source>
</evidence>
<dbReference type="InterPro" id="IPR032675">
    <property type="entry name" value="LRR_dom_sf"/>
</dbReference>
<dbReference type="Pfam" id="PF14580">
    <property type="entry name" value="LRR_9"/>
    <property type="match status" value="1"/>
</dbReference>
<evidence type="ECO:0000256" key="6">
    <source>
        <dbReference type="SAM" id="Phobius"/>
    </source>
</evidence>
<accession>A0ABM3JJU6</accession>
<evidence type="ECO:0000313" key="7">
    <source>
        <dbReference type="Proteomes" id="UP001652620"/>
    </source>
</evidence>
<dbReference type="InterPro" id="IPR045081">
    <property type="entry name" value="AN32"/>
</dbReference>
<keyword evidence="2" id="KW-0677">Repeat</keyword>
<protein>
    <submittedName>
        <fullName evidence="8">Acidic leucine-rich nuclear phosphoprotein 32 family member A isoform X1</fullName>
    </submittedName>
</protein>
<feature type="region of interest" description="Disordered" evidence="5">
    <location>
        <begin position="335"/>
        <end position="428"/>
    </location>
</feature>
<keyword evidence="6" id="KW-1133">Transmembrane helix</keyword>
<evidence type="ECO:0000256" key="3">
    <source>
        <dbReference type="ARBA" id="ARBA00025777"/>
    </source>
</evidence>
<sequence length="428" mass="47450">MCAMFVAVRFSVYVSFLFFFFWIAFPFVRRTSRWLTFLITDLNLDNCRSTSIVGLTDEYTALESLSLINVGLTTLKGFPKLPNLKKLELSDNRISNGLNYLTTSPKLQYLNLSGNKIKDLETLKPLEEFKQLAVLDLFNNEATQIDNYREKIFEMLKSLKFLDGFDANDVEAPSEDDDDEVNGNDGEDDGDDDGEEEDTQKAFCLNGIEIDLDELEEFEQRVKAKKQLQGNTAAAKNQKTVDEVDDLDELLKEIKLKDVATSSNCDKLSTASQATDAILAKPTDAETANAPPLPFALILYWFLAILNLANATFYSCDEEDYASSYVSTSDVSLSEVYNEDLEEDNSEWDEENAAEDEFEDTDDDDSDEDGEGEGGNASAKGKAGKEKSSSNSAAAKAETAEANNTATADGAAEEEEPQARGKKRKHDG</sequence>
<feature type="transmembrane region" description="Helical" evidence="6">
    <location>
        <begin position="6"/>
        <end position="28"/>
    </location>
</feature>
<dbReference type="PROSITE" id="PS51450">
    <property type="entry name" value="LRR"/>
    <property type="match status" value="1"/>
</dbReference>
<feature type="coiled-coil region" evidence="4">
    <location>
        <begin position="208"/>
        <end position="257"/>
    </location>
</feature>
<keyword evidence="1" id="KW-0433">Leucine-rich repeat</keyword>
<evidence type="ECO:0000256" key="1">
    <source>
        <dbReference type="ARBA" id="ARBA00022614"/>
    </source>
</evidence>
<dbReference type="PANTHER" id="PTHR11375">
    <property type="entry name" value="ACIDIC LEUCINE-RICH NUCLEAR PHOSPHOPROTEIN 32"/>
    <property type="match status" value="1"/>
</dbReference>
<dbReference type="RefSeq" id="XP_049309483.1">
    <property type="nucleotide sequence ID" value="XM_049453526.1"/>
</dbReference>
<keyword evidence="6" id="KW-0812">Transmembrane</keyword>
<dbReference type="SUPFAM" id="SSF52058">
    <property type="entry name" value="L domain-like"/>
    <property type="match status" value="1"/>
</dbReference>
<feature type="region of interest" description="Disordered" evidence="5">
    <location>
        <begin position="168"/>
        <end position="198"/>
    </location>
</feature>
<keyword evidence="6" id="KW-0472">Membrane</keyword>
<name>A0ABM3JJU6_BACDO</name>
<feature type="compositionally biased region" description="Low complexity" evidence="5">
    <location>
        <begin position="389"/>
        <end position="410"/>
    </location>
</feature>
<reference evidence="8" key="1">
    <citation type="submission" date="2025-08" db="UniProtKB">
        <authorList>
            <consortium name="RefSeq"/>
        </authorList>
    </citation>
    <scope>IDENTIFICATION</scope>
    <source>
        <tissue evidence="8">Adult</tissue>
    </source>
</reference>
<evidence type="ECO:0000256" key="4">
    <source>
        <dbReference type="SAM" id="Coils"/>
    </source>
</evidence>
<comment type="similarity">
    <text evidence="3">Belongs to the ANP32 family.</text>
</comment>
<dbReference type="PANTHER" id="PTHR11375:SF0">
    <property type="entry name" value="ACIDIC LEUCINE-RICH NUCLEAR PHOSPHOPROTEIN 32 FAMILY MEMBER A"/>
    <property type="match status" value="1"/>
</dbReference>
<proteinExistence type="inferred from homology"/>
<organism evidence="7 8">
    <name type="scientific">Bactrocera dorsalis</name>
    <name type="common">Oriental fruit fly</name>
    <name type="synonym">Dacus dorsalis</name>
    <dbReference type="NCBI Taxonomy" id="27457"/>
    <lineage>
        <taxon>Eukaryota</taxon>
        <taxon>Metazoa</taxon>
        <taxon>Ecdysozoa</taxon>
        <taxon>Arthropoda</taxon>
        <taxon>Hexapoda</taxon>
        <taxon>Insecta</taxon>
        <taxon>Pterygota</taxon>
        <taxon>Neoptera</taxon>
        <taxon>Endopterygota</taxon>
        <taxon>Diptera</taxon>
        <taxon>Brachycera</taxon>
        <taxon>Muscomorpha</taxon>
        <taxon>Tephritoidea</taxon>
        <taxon>Tephritidae</taxon>
        <taxon>Bactrocera</taxon>
        <taxon>Bactrocera</taxon>
    </lineage>
</organism>